<evidence type="ECO:0000313" key="1">
    <source>
        <dbReference type="EMBL" id="PVU94221.1"/>
    </source>
</evidence>
<dbReference type="AlphaFoldDB" id="A0A2T9YPK2"/>
<protein>
    <submittedName>
        <fullName evidence="1">Uncharacterized protein</fullName>
    </submittedName>
</protein>
<name>A0A2T9YPK2_9FUNG</name>
<organism evidence="1 2">
    <name type="scientific">Smittium simulii</name>
    <dbReference type="NCBI Taxonomy" id="133385"/>
    <lineage>
        <taxon>Eukaryota</taxon>
        <taxon>Fungi</taxon>
        <taxon>Fungi incertae sedis</taxon>
        <taxon>Zoopagomycota</taxon>
        <taxon>Kickxellomycotina</taxon>
        <taxon>Harpellomycetes</taxon>
        <taxon>Harpellales</taxon>
        <taxon>Legeriomycetaceae</taxon>
        <taxon>Smittium</taxon>
    </lineage>
</organism>
<sequence>MCGWKESLLPILMGIRTQTNSETKLSAAELMFGIQFRFQLEVENTPSADSYLREFEGSLINAIRNLIKRDSISSTKNKDKFEIGEKVLLLRRELRNSLLKTEEVFPSFYHKKRLGSWGNAIVNSPPFAALNIVTNKFGWGQTKL</sequence>
<comment type="caution">
    <text evidence="1">The sequence shown here is derived from an EMBL/GenBank/DDBJ whole genome shotgun (WGS) entry which is preliminary data.</text>
</comment>
<gene>
    <name evidence="1" type="ORF">BB561_002728</name>
</gene>
<keyword evidence="2" id="KW-1185">Reference proteome</keyword>
<dbReference type="EMBL" id="MBFR01000098">
    <property type="protein sequence ID" value="PVU94221.1"/>
    <property type="molecule type" value="Genomic_DNA"/>
</dbReference>
<proteinExistence type="predicted"/>
<reference evidence="1 2" key="1">
    <citation type="journal article" date="2018" name="MBio">
        <title>Comparative Genomics Reveals the Core Gene Toolbox for the Fungus-Insect Symbiosis.</title>
        <authorList>
            <person name="Wang Y."/>
            <person name="Stata M."/>
            <person name="Wang W."/>
            <person name="Stajich J.E."/>
            <person name="White M.M."/>
            <person name="Moncalvo J.M."/>
        </authorList>
    </citation>
    <scope>NUCLEOTIDE SEQUENCE [LARGE SCALE GENOMIC DNA]</scope>
    <source>
        <strain evidence="1 2">SWE-8-4</strain>
    </source>
</reference>
<accession>A0A2T9YPK2</accession>
<evidence type="ECO:0000313" key="2">
    <source>
        <dbReference type="Proteomes" id="UP000245383"/>
    </source>
</evidence>
<dbReference type="Proteomes" id="UP000245383">
    <property type="component" value="Unassembled WGS sequence"/>
</dbReference>